<proteinExistence type="predicted"/>
<name>A0A069PM73_9BURK</name>
<dbReference type="AlphaFoldDB" id="A0A069PM73"/>
<keyword evidence="2" id="KW-1185">Reference proteome</keyword>
<protein>
    <submittedName>
        <fullName evidence="1">Uncharacterized protein</fullName>
    </submittedName>
</protein>
<evidence type="ECO:0000313" key="1">
    <source>
        <dbReference type="EMBL" id="KDR41680.1"/>
    </source>
</evidence>
<dbReference type="Gene3D" id="1.10.10.2830">
    <property type="match status" value="1"/>
</dbReference>
<dbReference type="Proteomes" id="UP000027466">
    <property type="component" value="Unassembled WGS sequence"/>
</dbReference>
<comment type="caution">
    <text evidence="1">The sequence shown here is derived from an EMBL/GenBank/DDBJ whole genome shotgun (WGS) entry which is preliminary data.</text>
</comment>
<gene>
    <name evidence="1" type="ORF">BG61_15975</name>
</gene>
<accession>A0A069PM73</accession>
<organism evidence="1 2">
    <name type="scientific">Caballeronia glathei</name>
    <dbReference type="NCBI Taxonomy" id="60547"/>
    <lineage>
        <taxon>Bacteria</taxon>
        <taxon>Pseudomonadati</taxon>
        <taxon>Pseudomonadota</taxon>
        <taxon>Betaproteobacteria</taxon>
        <taxon>Burkholderiales</taxon>
        <taxon>Burkholderiaceae</taxon>
        <taxon>Caballeronia</taxon>
    </lineage>
</organism>
<dbReference type="EMBL" id="JFHC01000025">
    <property type="protein sequence ID" value="KDR41680.1"/>
    <property type="molecule type" value="Genomic_DNA"/>
</dbReference>
<sequence>MYQNAIAKDGLATVLSRVRQYPADTPKLSNRVVVSIVTGRMSASQLALKTAPRRSTITNESLPVDLATTYHEGILSGKWTSKSGGAQALNVSARTLREAIAIRDLPMDVRFLISTAPLTFKLGRKILRLAEEIGHQELHARAKKVEPTSAIRTAANVLDELERKHIKAMRYTDVKVRRGRGNKHLIIACEDAKFLLKYRREIESAIRKVLEKRIKDARMEAIKQIIAKTGVKGLNPETIEKYLLNWLLERDGYDWLVDVETT</sequence>
<evidence type="ECO:0000313" key="2">
    <source>
        <dbReference type="Proteomes" id="UP000027466"/>
    </source>
</evidence>
<reference evidence="1 2" key="1">
    <citation type="submission" date="2014-03" db="EMBL/GenBank/DDBJ databases">
        <title>Draft Genome Sequences of Four Burkholderia Strains.</title>
        <authorList>
            <person name="Liu X.Y."/>
            <person name="Li C.X."/>
            <person name="Xu J.H."/>
        </authorList>
    </citation>
    <scope>NUCLEOTIDE SEQUENCE [LARGE SCALE GENOMIC DNA]</scope>
    <source>
        <strain evidence="1 2">DSM 50014</strain>
    </source>
</reference>